<dbReference type="OrthoDB" id="5867527at2759"/>
<dbReference type="EnsemblMetazoa" id="G24682.14">
    <property type="protein sequence ID" value="G24682.14:cds"/>
    <property type="gene ID" value="G24682"/>
</dbReference>
<evidence type="ECO:0000256" key="8">
    <source>
        <dbReference type="ARBA" id="ARBA00023303"/>
    </source>
</evidence>
<dbReference type="PANTHER" id="PTHR11893:SF36">
    <property type="entry name" value="INNEXIN-5"/>
    <property type="match status" value="1"/>
</dbReference>
<evidence type="ECO:0000256" key="2">
    <source>
        <dbReference type="ARBA" id="ARBA00022448"/>
    </source>
</evidence>
<sequence length="447" mass="52969">MAFSLFKQDILDHILGPVGVYEGLRTVHDDNYVDRLSHYYTVIFLLFMQITVVTNEYVGDPIHCFCPTEFTYNEIDYTNYLCWVANTYQIPFSKPIPANYEVRRTDEITYYQWVPLILLLMAFLFKLPRNIWKYFAYTHSGIGLKRMLDLVKMTQGDTPEDRKKKLKTVAMFLDQWMTNISPHRGGCFPNQRSKVIGYFGIGIGRHHGNYLVFLCLFTKCLFLLNAVGQLFFLNEFLGSDKFYIYGYEVIQSILTENDWSRTHRFPRVTLCDFDLRQMTNVQRWTLQCVLPVNLYNEKFFIFLWFWITIVAVLTFFNVLYTVLLIVVPFNRKSFIKKYLKIIDAYDRENKDLFTQKLTRDFVDKYLHQDGIFLLKLITSNCNTVMVTDIVQELFDVYKKRQLNLETNGVAHFVHEQGEPNPRHHVTPRKGRTVHIREMPKAYLESLV</sequence>
<dbReference type="InterPro" id="IPR000990">
    <property type="entry name" value="Innexin"/>
</dbReference>
<evidence type="ECO:0000313" key="11">
    <source>
        <dbReference type="Proteomes" id="UP000005408"/>
    </source>
</evidence>
<feature type="transmembrane region" description="Helical" evidence="9">
    <location>
        <begin position="210"/>
        <end position="232"/>
    </location>
</feature>
<dbReference type="EnsemblMetazoa" id="G24682.8">
    <property type="protein sequence ID" value="G24682.8:cds"/>
    <property type="gene ID" value="G24682"/>
</dbReference>
<feature type="transmembrane region" description="Helical" evidence="9">
    <location>
        <begin position="299"/>
        <end position="327"/>
    </location>
</feature>
<comment type="similarity">
    <text evidence="9">Belongs to the pannexin family.</text>
</comment>
<organism evidence="10 11">
    <name type="scientific">Magallana gigas</name>
    <name type="common">Pacific oyster</name>
    <name type="synonym">Crassostrea gigas</name>
    <dbReference type="NCBI Taxonomy" id="29159"/>
    <lineage>
        <taxon>Eukaryota</taxon>
        <taxon>Metazoa</taxon>
        <taxon>Spiralia</taxon>
        <taxon>Lophotrochozoa</taxon>
        <taxon>Mollusca</taxon>
        <taxon>Bivalvia</taxon>
        <taxon>Autobranchia</taxon>
        <taxon>Pteriomorphia</taxon>
        <taxon>Ostreida</taxon>
        <taxon>Ostreoidea</taxon>
        <taxon>Ostreidae</taxon>
        <taxon>Magallana</taxon>
    </lineage>
</organism>
<reference evidence="10" key="1">
    <citation type="submission" date="2022-08" db="UniProtKB">
        <authorList>
            <consortium name="EnsemblMetazoa"/>
        </authorList>
    </citation>
    <scope>IDENTIFICATION</scope>
    <source>
        <strain evidence="10">05x7-T-G4-1.051#20</strain>
    </source>
</reference>
<dbReference type="PROSITE" id="PS51013">
    <property type="entry name" value="PANNEXIN"/>
    <property type="match status" value="1"/>
</dbReference>
<evidence type="ECO:0000256" key="6">
    <source>
        <dbReference type="ARBA" id="ARBA00023065"/>
    </source>
</evidence>
<dbReference type="OMA" id="LGDWWIL"/>
<evidence type="ECO:0000256" key="7">
    <source>
        <dbReference type="ARBA" id="ARBA00023136"/>
    </source>
</evidence>
<dbReference type="PANTHER" id="PTHR11893">
    <property type="entry name" value="INNEXIN"/>
    <property type="match status" value="1"/>
</dbReference>
<protein>
    <recommendedName>
        <fullName evidence="9">Innexin</fullName>
    </recommendedName>
</protein>
<keyword evidence="11" id="KW-1185">Reference proteome</keyword>
<comment type="caution">
    <text evidence="9">Lacks conserved residue(s) required for the propagation of feature annotation.</text>
</comment>
<feature type="transmembrane region" description="Helical" evidence="9">
    <location>
        <begin position="110"/>
        <end position="127"/>
    </location>
</feature>
<dbReference type="GO" id="GO:0005921">
    <property type="term" value="C:gap junction"/>
    <property type="evidence" value="ECO:0007669"/>
    <property type="project" value="UniProtKB-UniRule"/>
</dbReference>
<dbReference type="PRINTS" id="PR01262">
    <property type="entry name" value="INNEXIN"/>
</dbReference>
<dbReference type="GO" id="GO:0005886">
    <property type="term" value="C:plasma membrane"/>
    <property type="evidence" value="ECO:0007669"/>
    <property type="project" value="UniProtKB-SubCell"/>
</dbReference>
<evidence type="ECO:0000256" key="9">
    <source>
        <dbReference type="RuleBase" id="RU010713"/>
    </source>
</evidence>
<keyword evidence="8 9" id="KW-0407">Ion channel</keyword>
<keyword evidence="7 9" id="KW-0472">Membrane</keyword>
<keyword evidence="5 9" id="KW-1133">Transmembrane helix</keyword>
<dbReference type="EnsemblMetazoa" id="G24682.15">
    <property type="protein sequence ID" value="G24682.15:cds"/>
    <property type="gene ID" value="G24682"/>
</dbReference>
<comment type="subcellular location">
    <subcellularLocation>
        <location evidence="1 9">Cell membrane</location>
        <topology evidence="1 9">Multi-pass membrane protein</topology>
    </subcellularLocation>
</comment>
<keyword evidence="2 9" id="KW-0813">Transport</keyword>
<gene>
    <name evidence="9" type="primary">inx</name>
</gene>
<dbReference type="KEGG" id="crg:105322512"/>
<keyword evidence="3" id="KW-1003">Cell membrane</keyword>
<dbReference type="AlphaFoldDB" id="A0A8W8KNU1"/>
<dbReference type="Pfam" id="PF00876">
    <property type="entry name" value="Innexin"/>
    <property type="match status" value="1"/>
</dbReference>
<keyword evidence="6 9" id="KW-0406">Ion transport</keyword>
<dbReference type="GO" id="GO:0034220">
    <property type="term" value="P:monoatomic ion transmembrane transport"/>
    <property type="evidence" value="ECO:0007669"/>
    <property type="project" value="UniProtKB-KW"/>
</dbReference>
<evidence type="ECO:0000313" key="10">
    <source>
        <dbReference type="EnsemblMetazoa" id="G24682.8:cds"/>
    </source>
</evidence>
<comment type="function">
    <text evidence="9">Structural component of the gap junctions.</text>
</comment>
<evidence type="ECO:0000256" key="4">
    <source>
        <dbReference type="ARBA" id="ARBA00022692"/>
    </source>
</evidence>
<evidence type="ECO:0000256" key="1">
    <source>
        <dbReference type="ARBA" id="ARBA00004651"/>
    </source>
</evidence>
<name>A0A8W8KNU1_MAGGI</name>
<dbReference type="GO" id="GO:0005243">
    <property type="term" value="F:gap junction channel activity"/>
    <property type="evidence" value="ECO:0007669"/>
    <property type="project" value="TreeGrafter"/>
</dbReference>
<evidence type="ECO:0000256" key="5">
    <source>
        <dbReference type="ARBA" id="ARBA00022989"/>
    </source>
</evidence>
<dbReference type="Proteomes" id="UP000005408">
    <property type="component" value="Unassembled WGS sequence"/>
</dbReference>
<keyword evidence="4 9" id="KW-0812">Transmembrane</keyword>
<evidence type="ECO:0000256" key="3">
    <source>
        <dbReference type="ARBA" id="ARBA00022475"/>
    </source>
</evidence>
<dbReference type="EnsemblMetazoa" id="G24682.9">
    <property type="protein sequence ID" value="G24682.9:cds"/>
    <property type="gene ID" value="G24682"/>
</dbReference>
<proteinExistence type="inferred from homology"/>
<accession>A0A8W8KNU1</accession>